<dbReference type="HOGENOM" id="CLU_070557_0_0_14"/>
<reference evidence="2 3" key="1">
    <citation type="journal article" date="2013" name="Genome Announc.">
        <title>Genome Sequence of Mycoplasma parvum (Formerly Eperythrozoon parvum), a Diminutive Hemoplasma of the Pig.</title>
        <authorList>
            <person name="do Nascimento N.C."/>
            <person name="Dos Santos A.P."/>
            <person name="Chu Y."/>
            <person name="Guimaraes A.M."/>
            <person name="Pagliaro A."/>
            <person name="Messick J.B."/>
        </authorList>
    </citation>
    <scope>NUCLEOTIDE SEQUENCE [LARGE SCALE GENOMIC DNA]</scope>
    <source>
        <strain evidence="2 3">Indiana</strain>
    </source>
</reference>
<evidence type="ECO:0000313" key="2">
    <source>
        <dbReference type="EMBL" id="AGX89153.1"/>
    </source>
</evidence>
<dbReference type="PATRIC" id="fig|1403316.3.peg.384"/>
<dbReference type="RefSeq" id="WP_022770012.1">
    <property type="nucleotide sequence ID" value="NC_022575.1"/>
</dbReference>
<protein>
    <submittedName>
        <fullName evidence="2">Uncharacterized protein</fullName>
    </submittedName>
</protein>
<dbReference type="AlphaFoldDB" id="U5NFX7"/>
<dbReference type="STRING" id="1403316.PRV_02075"/>
<sequence>MFFPSKLISLTTTSLGALGLSSYLIPYELSNLFPNLQKIFSKNKSFYEQQNIKEFINKQKEILEKLESLFHNLSNGINAANTLKEQKSIEIKNTLDLIFKIEGEIDRLYKESVKVVEILNNLMEILSKQEKDKLENQTKLHELKQINQLSSSLKDYMSNMQKTIKEFKKIISDATQKNLKNNQSTDISGGAKSAGDEAKEKLKEIETTLSDKDQQLDKSLYKVNKSLMNLYLTEIKIEQIILDLEKSIVFLNLLSNFHNINLKFLNFEINEFIKKLNESRRDLQKFHEEWEVFKSKLFEFKNYEGIVKNSICINTQYKEKEKCDKINSERKII</sequence>
<dbReference type="EMBL" id="CP006771">
    <property type="protein sequence ID" value="AGX89153.1"/>
    <property type="molecule type" value="Genomic_DNA"/>
</dbReference>
<keyword evidence="3" id="KW-1185">Reference proteome</keyword>
<evidence type="ECO:0000256" key="1">
    <source>
        <dbReference type="SAM" id="Coils"/>
    </source>
</evidence>
<evidence type="ECO:0000313" key="3">
    <source>
        <dbReference type="Proteomes" id="UP000017119"/>
    </source>
</evidence>
<gene>
    <name evidence="2" type="ORF">PRV_02075</name>
</gene>
<dbReference type="KEGG" id="mpv:PRV_02075"/>
<accession>U5NFX7</accession>
<dbReference type="Proteomes" id="UP000017119">
    <property type="component" value="Chromosome"/>
</dbReference>
<organism evidence="2 3">
    <name type="scientific">Mycoplasma parvum str. Indiana</name>
    <dbReference type="NCBI Taxonomy" id="1403316"/>
    <lineage>
        <taxon>Bacteria</taxon>
        <taxon>Bacillati</taxon>
        <taxon>Mycoplasmatota</taxon>
        <taxon>Mollicutes</taxon>
        <taxon>Mycoplasmataceae</taxon>
        <taxon>Mycoplasma</taxon>
    </lineage>
</organism>
<proteinExistence type="predicted"/>
<keyword evidence="1" id="KW-0175">Coiled coil</keyword>
<name>U5NFX7_9MOLU</name>
<dbReference type="OrthoDB" id="403799at2"/>
<feature type="coiled-coil region" evidence="1">
    <location>
        <begin position="146"/>
        <end position="215"/>
    </location>
</feature>